<protein>
    <submittedName>
        <fullName evidence="5">Septum-associated rare lipoprotein A</fullName>
    </submittedName>
</protein>
<dbReference type="Gene3D" id="2.40.40.10">
    <property type="entry name" value="RlpA-like domain"/>
    <property type="match status" value="1"/>
</dbReference>
<evidence type="ECO:0000256" key="2">
    <source>
        <dbReference type="ARBA" id="ARBA00023239"/>
    </source>
</evidence>
<evidence type="ECO:0000259" key="4">
    <source>
        <dbReference type="PROSITE" id="PS51724"/>
    </source>
</evidence>
<dbReference type="PANTHER" id="PTHR34183:SF1">
    <property type="entry name" value="ENDOLYTIC PEPTIDOGLYCAN TRANSGLYCOSYLASE RLPA"/>
    <property type="match status" value="1"/>
</dbReference>
<dbReference type="SUPFAM" id="SSF110997">
    <property type="entry name" value="Sporulation related repeat"/>
    <property type="match status" value="1"/>
</dbReference>
<dbReference type="GO" id="GO:0042834">
    <property type="term" value="F:peptidoglycan binding"/>
    <property type="evidence" value="ECO:0007669"/>
    <property type="project" value="InterPro"/>
</dbReference>
<dbReference type="SUPFAM" id="SSF50685">
    <property type="entry name" value="Barwin-like endoglucanases"/>
    <property type="match status" value="1"/>
</dbReference>
<keyword evidence="2" id="KW-0456">Lyase</keyword>
<dbReference type="CDD" id="cd22268">
    <property type="entry name" value="DPBB_RlpA-like"/>
    <property type="match status" value="1"/>
</dbReference>
<gene>
    <name evidence="5" type="ORF">MNBD_ALPHA06-1704</name>
</gene>
<dbReference type="GO" id="GO:0016829">
    <property type="term" value="F:lyase activity"/>
    <property type="evidence" value="ECO:0007669"/>
    <property type="project" value="UniProtKB-KW"/>
</dbReference>
<evidence type="ECO:0000256" key="3">
    <source>
        <dbReference type="ARBA" id="ARBA00023316"/>
    </source>
</evidence>
<accession>A0A3B0RAE3</accession>
<dbReference type="AlphaFoldDB" id="A0A3B0RAE3"/>
<reference evidence="5" key="1">
    <citation type="submission" date="2018-06" db="EMBL/GenBank/DDBJ databases">
        <authorList>
            <person name="Zhirakovskaya E."/>
        </authorList>
    </citation>
    <scope>NUCLEOTIDE SEQUENCE</scope>
</reference>
<dbReference type="EMBL" id="UOEE01000066">
    <property type="protein sequence ID" value="VAV88477.1"/>
    <property type="molecule type" value="Genomic_DNA"/>
</dbReference>
<evidence type="ECO:0000313" key="5">
    <source>
        <dbReference type="EMBL" id="VAV88477.1"/>
    </source>
</evidence>
<dbReference type="GO" id="GO:0071555">
    <property type="term" value="P:cell wall organization"/>
    <property type="evidence" value="ECO:0007669"/>
    <property type="project" value="UniProtKB-KW"/>
</dbReference>
<dbReference type="PANTHER" id="PTHR34183">
    <property type="entry name" value="ENDOLYTIC PEPTIDOGLYCAN TRANSGLYCOSYLASE RLPA"/>
    <property type="match status" value="1"/>
</dbReference>
<dbReference type="GO" id="GO:0009279">
    <property type="term" value="C:cell outer membrane"/>
    <property type="evidence" value="ECO:0007669"/>
    <property type="project" value="TreeGrafter"/>
</dbReference>
<dbReference type="HAMAP" id="MF_02071">
    <property type="entry name" value="RlpA"/>
    <property type="match status" value="1"/>
</dbReference>
<dbReference type="Pfam" id="PF03330">
    <property type="entry name" value="DPBB_1"/>
    <property type="match status" value="1"/>
</dbReference>
<dbReference type="InterPro" id="IPR007730">
    <property type="entry name" value="SPOR-like_dom"/>
</dbReference>
<dbReference type="InterPro" id="IPR012997">
    <property type="entry name" value="RplA"/>
</dbReference>
<dbReference type="InterPro" id="IPR036908">
    <property type="entry name" value="RlpA-like_sf"/>
</dbReference>
<keyword evidence="1" id="KW-0732">Signal</keyword>
<dbReference type="InterPro" id="IPR036680">
    <property type="entry name" value="SPOR-like_sf"/>
</dbReference>
<dbReference type="PROSITE" id="PS51724">
    <property type="entry name" value="SPOR"/>
    <property type="match status" value="1"/>
</dbReference>
<proteinExistence type="inferred from homology"/>
<organism evidence="5">
    <name type="scientific">hydrothermal vent metagenome</name>
    <dbReference type="NCBI Taxonomy" id="652676"/>
    <lineage>
        <taxon>unclassified sequences</taxon>
        <taxon>metagenomes</taxon>
        <taxon>ecological metagenomes</taxon>
    </lineage>
</organism>
<keyword evidence="3" id="KW-0961">Cell wall biogenesis/degradation</keyword>
<dbReference type="Gene3D" id="3.30.70.1070">
    <property type="entry name" value="Sporulation related repeat"/>
    <property type="match status" value="1"/>
</dbReference>
<sequence>MVLASTVTNFFTSRLFRAFTITGAACLATACVSGGGYLTNSGDSWGAPKYGTQTSASRSTNTDWQAVARRNQRGAVSSGGHQKIGRPYTVRGKTYIPARDDNYNRVGTASWYGPNFHGKKTANGETFNQNAMTAAHPTLPLPSVVKVTNLSTGKQILVRVNDRGPFVDNRMIDLSKRAATELGYKSKGTTKVRVEYVGPAPLKSSRKPIALASATSKVKVRPTPKPVASNVWPDDPREKYSIALSRPRTSVSGWFVQAGAYSNRQRAEQVADAMQIDQRPSVQTAYVANRYIYRVLVGPFANKPEAVAQREKVVAAGFAKARVTEQN</sequence>
<dbReference type="NCBIfam" id="TIGR00413">
    <property type="entry name" value="rlpA"/>
    <property type="match status" value="1"/>
</dbReference>
<evidence type="ECO:0000256" key="1">
    <source>
        <dbReference type="ARBA" id="ARBA00022729"/>
    </source>
</evidence>
<feature type="domain" description="SPOR" evidence="4">
    <location>
        <begin position="248"/>
        <end position="326"/>
    </location>
</feature>
<name>A0A3B0RAE3_9ZZZZ</name>
<dbReference type="InterPro" id="IPR009009">
    <property type="entry name" value="RlpA-like_DPBB"/>
</dbReference>
<keyword evidence="5" id="KW-0449">Lipoprotein</keyword>
<dbReference type="Pfam" id="PF05036">
    <property type="entry name" value="SPOR"/>
    <property type="match status" value="1"/>
</dbReference>
<dbReference type="InterPro" id="IPR034718">
    <property type="entry name" value="RlpA"/>
</dbReference>